<sequence length="551" mass="59619">MNDITVDFVAATPSPCHDQPKPRVFPRFRLMIAIVVFCGALCLAVGVVVFNKTKQPDVKNIVSNIQQSPGLKVNIKALRSSMQWKGKSDVSMYIVPRPAASPSATLDFDAILIQQDDQVLETYVLLDNRAYWSISSGETLLRFGCLDESQVPPVNLVQASLDSSRAVKDVLVDDVSVPMECSSGQLLKLSFSGETFVYCNSNTNHLSFGRSSDLEISIDYLTDPNQVPNIVAPPDLDCPLVRTALPTLGTRTLLESNNLLSTAVSASLDPATCGCKGPQKPCLFVHGVGLNTTAALTDTFTDYWGTIHDHAPCCTTTKFAHMDTVTRGWDDESLQREFCGTALQVASGNNGSIIGDLILTTHSMGNMIASAALVNNFCEFSSGVTWVSLAAPMQGSKSANYLVQKCNSRKWSDWIIKGLLKMAGLCPVNAGYSSLLHQSTVDANRVHDLEAIQSKRAQHVPKLACGTSSTGLLSVYSGLQVVSTLSKHDTVNDGVVDVTSCQAGYGSSNFGSTYTSSNYDAVLNHFDLTFRHGDGWFGKNRKPVKWFECAL</sequence>
<name>A0A6G0WE79_9STRA</name>
<keyword evidence="3" id="KW-1185">Reference proteome</keyword>
<comment type="caution">
    <text evidence="2">The sequence shown here is derived from an EMBL/GenBank/DDBJ whole genome shotgun (WGS) entry which is preliminary data.</text>
</comment>
<dbReference type="VEuPathDB" id="FungiDB:AeMF1_007808"/>
<evidence type="ECO:0000313" key="3">
    <source>
        <dbReference type="Proteomes" id="UP000481153"/>
    </source>
</evidence>
<gene>
    <name evidence="2" type="ORF">Ae201684_016019</name>
</gene>
<keyword evidence="1" id="KW-0812">Transmembrane</keyword>
<proteinExistence type="predicted"/>
<dbReference type="SUPFAM" id="SSF53474">
    <property type="entry name" value="alpha/beta-Hydrolases"/>
    <property type="match status" value="1"/>
</dbReference>
<dbReference type="EMBL" id="VJMJ01000239">
    <property type="protein sequence ID" value="KAF0725543.1"/>
    <property type="molecule type" value="Genomic_DNA"/>
</dbReference>
<dbReference type="Gene3D" id="3.40.50.1820">
    <property type="entry name" value="alpha/beta hydrolase"/>
    <property type="match status" value="1"/>
</dbReference>
<organism evidence="2 3">
    <name type="scientific">Aphanomyces euteiches</name>
    <dbReference type="NCBI Taxonomy" id="100861"/>
    <lineage>
        <taxon>Eukaryota</taxon>
        <taxon>Sar</taxon>
        <taxon>Stramenopiles</taxon>
        <taxon>Oomycota</taxon>
        <taxon>Saprolegniomycetes</taxon>
        <taxon>Saprolegniales</taxon>
        <taxon>Verrucalvaceae</taxon>
        <taxon>Aphanomyces</taxon>
    </lineage>
</organism>
<dbReference type="InterPro" id="IPR029058">
    <property type="entry name" value="AB_hydrolase_fold"/>
</dbReference>
<dbReference type="Proteomes" id="UP000481153">
    <property type="component" value="Unassembled WGS sequence"/>
</dbReference>
<dbReference type="PANTHER" id="PTHR22538:SF1">
    <property type="entry name" value="VWFD DOMAIN-CONTAINING PROTEIN"/>
    <property type="match status" value="1"/>
</dbReference>
<evidence type="ECO:0000313" key="2">
    <source>
        <dbReference type="EMBL" id="KAF0725543.1"/>
    </source>
</evidence>
<dbReference type="AlphaFoldDB" id="A0A6G0WE79"/>
<evidence type="ECO:0000256" key="1">
    <source>
        <dbReference type="SAM" id="Phobius"/>
    </source>
</evidence>
<keyword evidence="1" id="KW-1133">Transmembrane helix</keyword>
<keyword evidence="1" id="KW-0472">Membrane</keyword>
<reference evidence="2 3" key="1">
    <citation type="submission" date="2019-07" db="EMBL/GenBank/DDBJ databases">
        <title>Genomics analysis of Aphanomyces spp. identifies a new class of oomycete effector associated with host adaptation.</title>
        <authorList>
            <person name="Gaulin E."/>
        </authorList>
    </citation>
    <scope>NUCLEOTIDE SEQUENCE [LARGE SCALE GENOMIC DNA]</scope>
    <source>
        <strain evidence="2 3">ATCC 201684</strain>
    </source>
</reference>
<accession>A0A6G0WE79</accession>
<dbReference type="PANTHER" id="PTHR22538">
    <property type="entry name" value="CILIA- AND FLAGELLA-ASSOCIATED PROTEIN 74"/>
    <property type="match status" value="1"/>
</dbReference>
<feature type="transmembrane region" description="Helical" evidence="1">
    <location>
        <begin position="30"/>
        <end position="50"/>
    </location>
</feature>
<protein>
    <submittedName>
        <fullName evidence="2">Uncharacterized protein</fullName>
    </submittedName>
</protein>